<reference evidence="1 4" key="2">
    <citation type="submission" date="2020-08" db="EMBL/GenBank/DDBJ databases">
        <title>Genomic Encyclopedia of Type Strains, Phase IV (KMG-IV): sequencing the most valuable type-strain genomes for metagenomic binning, comparative biology and taxonomic classification.</title>
        <authorList>
            <person name="Goeker M."/>
        </authorList>
    </citation>
    <scope>NUCLEOTIDE SEQUENCE [LARGE SCALE GENOMIC DNA]</scope>
    <source>
        <strain evidence="1 4">DSM 100021</strain>
    </source>
</reference>
<dbReference type="Proteomes" id="UP000185598">
    <property type="component" value="Unassembled WGS sequence"/>
</dbReference>
<reference evidence="2 3" key="1">
    <citation type="submission" date="2016-09" db="EMBL/GenBank/DDBJ databases">
        <title>Rhizobium oryziradicis sp. nov., isolated from the root of rice.</title>
        <authorList>
            <person name="Zhao J."/>
            <person name="Zhang X."/>
        </authorList>
    </citation>
    <scope>NUCLEOTIDE SEQUENCE [LARGE SCALE GENOMIC DNA]</scope>
    <source>
        <strain evidence="2 3">14971</strain>
    </source>
</reference>
<evidence type="ECO:0000313" key="1">
    <source>
        <dbReference type="EMBL" id="MBB4006225.1"/>
    </source>
</evidence>
<dbReference type="AlphaFoldDB" id="A0A1Q9A3R4"/>
<keyword evidence="3" id="KW-1185">Reference proteome</keyword>
<comment type="caution">
    <text evidence="2">The sequence shown here is derived from an EMBL/GenBank/DDBJ whole genome shotgun (WGS) entry which is preliminary data.</text>
</comment>
<sequence>MPEAVASNSRSMSEGQHSFKTDLTAFLETIQELHALTIMLSSLLSASGLESEASGVAGLFRRQISDLDEIYKAVKSDLSKPTERAITATEKPRQSNVNVQFKLYNHILNLIKVIRIETGEPVYATHEEWPEAIQKTIIGLAQSYVDKVFNKMEDKTSEMEAGSLLPWIEAIIRRELLNEKPSAPTTMLRDNFIFDSIESGYSTADIAQVLGLSRHAIDKAVYRLKRPIHGATTQQSTAG</sequence>
<gene>
    <name evidence="2" type="ORF">BJF91_19210</name>
    <name evidence="1" type="ORF">GGQ71_000461</name>
</gene>
<dbReference type="EMBL" id="MKIN01000022">
    <property type="protein sequence ID" value="OLP49209.1"/>
    <property type="molecule type" value="Genomic_DNA"/>
</dbReference>
<protein>
    <submittedName>
        <fullName evidence="2">Uncharacterized protein</fullName>
    </submittedName>
</protein>
<dbReference type="Proteomes" id="UP000544107">
    <property type="component" value="Unassembled WGS sequence"/>
</dbReference>
<dbReference type="EMBL" id="JACIED010000001">
    <property type="protein sequence ID" value="MBB4006225.1"/>
    <property type="molecule type" value="Genomic_DNA"/>
</dbReference>
<proteinExistence type="predicted"/>
<evidence type="ECO:0000313" key="4">
    <source>
        <dbReference type="Proteomes" id="UP000544107"/>
    </source>
</evidence>
<name>A0A1Q9A3R4_9HYPH</name>
<dbReference type="RefSeq" id="WP_075614997.1">
    <property type="nucleotide sequence ID" value="NZ_JACIED010000001.1"/>
</dbReference>
<evidence type="ECO:0000313" key="3">
    <source>
        <dbReference type="Proteomes" id="UP000185598"/>
    </source>
</evidence>
<evidence type="ECO:0000313" key="2">
    <source>
        <dbReference type="EMBL" id="OLP49209.1"/>
    </source>
</evidence>
<organism evidence="2 3">
    <name type="scientific">Allorhizobium taibaishanense</name>
    <dbReference type="NCBI Taxonomy" id="887144"/>
    <lineage>
        <taxon>Bacteria</taxon>
        <taxon>Pseudomonadati</taxon>
        <taxon>Pseudomonadota</taxon>
        <taxon>Alphaproteobacteria</taxon>
        <taxon>Hyphomicrobiales</taxon>
        <taxon>Rhizobiaceae</taxon>
        <taxon>Rhizobium/Agrobacterium group</taxon>
        <taxon>Allorhizobium</taxon>
    </lineage>
</organism>
<accession>A0A1Q9A3R4</accession>